<name>A0A0F9SEJ6_9ZZZZ</name>
<proteinExistence type="predicted"/>
<protein>
    <submittedName>
        <fullName evidence="1">Uncharacterized protein</fullName>
    </submittedName>
</protein>
<evidence type="ECO:0000313" key="1">
    <source>
        <dbReference type="EMBL" id="KKN65464.1"/>
    </source>
</evidence>
<comment type="caution">
    <text evidence="1">The sequence shown here is derived from an EMBL/GenBank/DDBJ whole genome shotgun (WGS) entry which is preliminary data.</text>
</comment>
<sequence length="71" mass="8547">MNAKHTYRVTHRNDLRGINVRELIMLHPSPVETNEERIARQARKEPHPKVIAAQERFEELLQKRTRRSHKK</sequence>
<dbReference type="EMBL" id="LAZR01000524">
    <property type="protein sequence ID" value="KKN65464.1"/>
    <property type="molecule type" value="Genomic_DNA"/>
</dbReference>
<dbReference type="AlphaFoldDB" id="A0A0F9SEJ6"/>
<organism evidence="1">
    <name type="scientific">marine sediment metagenome</name>
    <dbReference type="NCBI Taxonomy" id="412755"/>
    <lineage>
        <taxon>unclassified sequences</taxon>
        <taxon>metagenomes</taxon>
        <taxon>ecological metagenomes</taxon>
    </lineage>
</organism>
<gene>
    <name evidence="1" type="ORF">LCGC14_0481840</name>
</gene>
<accession>A0A0F9SEJ6</accession>
<reference evidence="1" key="1">
    <citation type="journal article" date="2015" name="Nature">
        <title>Complex archaea that bridge the gap between prokaryotes and eukaryotes.</title>
        <authorList>
            <person name="Spang A."/>
            <person name="Saw J.H."/>
            <person name="Jorgensen S.L."/>
            <person name="Zaremba-Niedzwiedzka K."/>
            <person name="Martijn J."/>
            <person name="Lind A.E."/>
            <person name="van Eijk R."/>
            <person name="Schleper C."/>
            <person name="Guy L."/>
            <person name="Ettema T.J."/>
        </authorList>
    </citation>
    <scope>NUCLEOTIDE SEQUENCE</scope>
</reference>